<evidence type="ECO:0000256" key="4">
    <source>
        <dbReference type="ARBA" id="ARBA00022692"/>
    </source>
</evidence>
<feature type="domain" description="ABC transmembrane type-1" evidence="8">
    <location>
        <begin position="72"/>
        <end position="263"/>
    </location>
</feature>
<organism evidence="9 10">
    <name type="scientific">Corynebacterium pilbarense</name>
    <dbReference type="NCBI Taxonomy" id="1288393"/>
    <lineage>
        <taxon>Bacteria</taxon>
        <taxon>Bacillati</taxon>
        <taxon>Actinomycetota</taxon>
        <taxon>Actinomycetes</taxon>
        <taxon>Mycobacteriales</taxon>
        <taxon>Corynebacteriaceae</taxon>
        <taxon>Corynebacterium</taxon>
    </lineage>
</organism>
<feature type="transmembrane region" description="Helical" evidence="7">
    <location>
        <begin position="23"/>
        <end position="41"/>
    </location>
</feature>
<accession>A0A9Q4IFA0</accession>
<dbReference type="PANTHER" id="PTHR30614:SF21">
    <property type="entry name" value="AMINO ACID ABC TRANSPORTER PERMEASE"/>
    <property type="match status" value="1"/>
</dbReference>
<dbReference type="GO" id="GO:0006865">
    <property type="term" value="P:amino acid transport"/>
    <property type="evidence" value="ECO:0007669"/>
    <property type="project" value="TreeGrafter"/>
</dbReference>
<dbReference type="Pfam" id="PF00528">
    <property type="entry name" value="BPD_transp_1"/>
    <property type="match status" value="1"/>
</dbReference>
<dbReference type="EMBL" id="JANRML010000001">
    <property type="protein sequence ID" value="MCZ2219870.1"/>
    <property type="molecule type" value="Genomic_DNA"/>
</dbReference>
<dbReference type="InterPro" id="IPR043429">
    <property type="entry name" value="ArtM/GltK/GlnP/TcyL/YhdX-like"/>
</dbReference>
<keyword evidence="6 7" id="KW-0472">Membrane</keyword>
<evidence type="ECO:0000256" key="6">
    <source>
        <dbReference type="ARBA" id="ARBA00023136"/>
    </source>
</evidence>
<keyword evidence="2 7" id="KW-0813">Transport</keyword>
<evidence type="ECO:0000256" key="7">
    <source>
        <dbReference type="RuleBase" id="RU363032"/>
    </source>
</evidence>
<dbReference type="CDD" id="cd06261">
    <property type="entry name" value="TM_PBP2"/>
    <property type="match status" value="1"/>
</dbReference>
<dbReference type="AlphaFoldDB" id="A0A9Q4IFA0"/>
<comment type="subcellular location">
    <subcellularLocation>
        <location evidence="1 7">Cell membrane</location>
        <topology evidence="1 7">Multi-pass membrane protein</topology>
    </subcellularLocation>
</comment>
<evidence type="ECO:0000259" key="8">
    <source>
        <dbReference type="PROSITE" id="PS50928"/>
    </source>
</evidence>
<comment type="similarity">
    <text evidence="7">Belongs to the binding-protein-dependent transport system permease family.</text>
</comment>
<keyword evidence="10" id="KW-1185">Reference proteome</keyword>
<reference evidence="9" key="1">
    <citation type="submission" date="2022-08" db="EMBL/GenBank/DDBJ databases">
        <title>Corynebacterium sp. nov., isolated from clinical breast specimens.</title>
        <authorList>
            <person name="Zhang T."/>
        </authorList>
    </citation>
    <scope>NUCLEOTIDE SEQUENCE</scope>
    <source>
        <strain evidence="9">CCUG 57942</strain>
    </source>
</reference>
<sequence>MSSSVRATVLYDAPGPNAVRRNYIYTALTVIAVLLAGWWVLDNLAANGQLEARRWNPFLESNTWSTYILPGLWGTIKAAVVSIVFAIVFGVVFGLGRLAPSKLVRGICAVVVECFRAIPVLLLMIFLYQVLAVYRLVPPKDLAFWAVVIALTLYNGSVIAEILRAGIKALPRGQTEAAQALGLSHWQTMGRILLPQSVAAMLPALISQMVIALKDSALGYQIGYVEVVRSGTQVASANQNYLPSLIVVAIIMILINYGLTMLATRVERQLRAGRARRNPFAKVPTAGKDVGLDTKDTVNVDWQAPDYTQIDNPVEKRF</sequence>
<keyword evidence="5 7" id="KW-1133">Transmembrane helix</keyword>
<dbReference type="InterPro" id="IPR010065">
    <property type="entry name" value="AA_ABC_transptr_permease_3TM"/>
</dbReference>
<dbReference type="InterPro" id="IPR000515">
    <property type="entry name" value="MetI-like"/>
</dbReference>
<dbReference type="SUPFAM" id="SSF161098">
    <property type="entry name" value="MetI-like"/>
    <property type="match status" value="1"/>
</dbReference>
<protein>
    <submittedName>
        <fullName evidence="9">Amino acid ABC transporter permease</fullName>
    </submittedName>
</protein>
<dbReference type="GO" id="GO:0043190">
    <property type="term" value="C:ATP-binding cassette (ABC) transporter complex"/>
    <property type="evidence" value="ECO:0007669"/>
    <property type="project" value="InterPro"/>
</dbReference>
<dbReference type="GO" id="GO:0022857">
    <property type="term" value="F:transmembrane transporter activity"/>
    <property type="evidence" value="ECO:0007669"/>
    <property type="project" value="InterPro"/>
</dbReference>
<name>A0A9Q4IFA0_9CORY</name>
<evidence type="ECO:0000256" key="1">
    <source>
        <dbReference type="ARBA" id="ARBA00004651"/>
    </source>
</evidence>
<dbReference type="Gene3D" id="1.10.3720.10">
    <property type="entry name" value="MetI-like"/>
    <property type="match status" value="1"/>
</dbReference>
<comment type="caution">
    <text evidence="9">The sequence shown here is derived from an EMBL/GenBank/DDBJ whole genome shotgun (WGS) entry which is preliminary data.</text>
</comment>
<evidence type="ECO:0000313" key="10">
    <source>
        <dbReference type="Proteomes" id="UP001071110"/>
    </source>
</evidence>
<keyword evidence="3" id="KW-1003">Cell membrane</keyword>
<dbReference type="InterPro" id="IPR035906">
    <property type="entry name" value="MetI-like_sf"/>
</dbReference>
<proteinExistence type="inferred from homology"/>
<evidence type="ECO:0000256" key="2">
    <source>
        <dbReference type="ARBA" id="ARBA00022448"/>
    </source>
</evidence>
<dbReference type="Proteomes" id="UP001071110">
    <property type="component" value="Unassembled WGS sequence"/>
</dbReference>
<feature type="transmembrane region" description="Helical" evidence="7">
    <location>
        <begin position="241"/>
        <end position="264"/>
    </location>
</feature>
<feature type="transmembrane region" description="Helical" evidence="7">
    <location>
        <begin position="142"/>
        <end position="163"/>
    </location>
</feature>
<dbReference type="RefSeq" id="WP_239217097.1">
    <property type="nucleotide sequence ID" value="NZ_BAABDP010000009.1"/>
</dbReference>
<evidence type="ECO:0000256" key="3">
    <source>
        <dbReference type="ARBA" id="ARBA00022475"/>
    </source>
</evidence>
<feature type="transmembrane region" description="Helical" evidence="7">
    <location>
        <begin position="107"/>
        <end position="130"/>
    </location>
</feature>
<feature type="transmembrane region" description="Helical" evidence="7">
    <location>
        <begin position="72"/>
        <end position="95"/>
    </location>
</feature>
<gene>
    <name evidence="9" type="ORF">NUW87_00545</name>
</gene>
<dbReference type="PANTHER" id="PTHR30614">
    <property type="entry name" value="MEMBRANE COMPONENT OF AMINO ACID ABC TRANSPORTER"/>
    <property type="match status" value="1"/>
</dbReference>
<evidence type="ECO:0000313" key="9">
    <source>
        <dbReference type="EMBL" id="MCZ2219870.1"/>
    </source>
</evidence>
<dbReference type="PROSITE" id="PS50928">
    <property type="entry name" value="ABC_TM1"/>
    <property type="match status" value="1"/>
</dbReference>
<evidence type="ECO:0000256" key="5">
    <source>
        <dbReference type="ARBA" id="ARBA00022989"/>
    </source>
</evidence>
<keyword evidence="4 7" id="KW-0812">Transmembrane</keyword>
<dbReference type="NCBIfam" id="TIGR01726">
    <property type="entry name" value="HEQRo_perm_3TM"/>
    <property type="match status" value="1"/>
</dbReference>